<evidence type="ECO:0000313" key="1">
    <source>
        <dbReference type="EMBL" id="MCP2355972.1"/>
    </source>
</evidence>
<keyword evidence="2" id="KW-1185">Reference proteome</keyword>
<gene>
    <name evidence="1" type="ORF">HD597_002992</name>
</gene>
<evidence type="ECO:0000313" key="2">
    <source>
        <dbReference type="Proteomes" id="UP001139648"/>
    </source>
</evidence>
<dbReference type="AlphaFoldDB" id="A0A9X2K051"/>
<protein>
    <submittedName>
        <fullName evidence="1">Uncharacterized protein</fullName>
    </submittedName>
</protein>
<comment type="caution">
    <text evidence="1">The sequence shown here is derived from an EMBL/GenBank/DDBJ whole genome shotgun (WGS) entry which is preliminary data.</text>
</comment>
<dbReference type="Proteomes" id="UP001139648">
    <property type="component" value="Unassembled WGS sequence"/>
</dbReference>
<proteinExistence type="predicted"/>
<name>A0A9X2K051_9ACTN</name>
<dbReference type="RefSeq" id="WP_253742683.1">
    <property type="nucleotide sequence ID" value="NZ_BAABKA010000001.1"/>
</dbReference>
<reference evidence="1" key="1">
    <citation type="submission" date="2022-06" db="EMBL/GenBank/DDBJ databases">
        <title>Sequencing the genomes of 1000 actinobacteria strains.</title>
        <authorList>
            <person name="Klenk H.-P."/>
        </authorList>
    </citation>
    <scope>NUCLEOTIDE SEQUENCE</scope>
    <source>
        <strain evidence="1">DSM 46694</strain>
    </source>
</reference>
<accession>A0A9X2K051</accession>
<organism evidence="1 2">
    <name type="scientific">Nonomuraea thailandensis</name>
    <dbReference type="NCBI Taxonomy" id="1188745"/>
    <lineage>
        <taxon>Bacteria</taxon>
        <taxon>Bacillati</taxon>
        <taxon>Actinomycetota</taxon>
        <taxon>Actinomycetes</taxon>
        <taxon>Streptosporangiales</taxon>
        <taxon>Streptosporangiaceae</taxon>
        <taxon>Nonomuraea</taxon>
    </lineage>
</organism>
<dbReference type="EMBL" id="JAMZEB010000002">
    <property type="protein sequence ID" value="MCP2355972.1"/>
    <property type="molecule type" value="Genomic_DNA"/>
</dbReference>
<sequence length="125" mass="13711">MFATRHRPHPAYALAAGQGERFTHLFASGQISVRLIHAVSRTSTRATHGGKMSTGEDDFLHELEVEVEAELSLVEASRPEEVAGLPVSEWLFDPAEAEREEIGLRGLRDAVEVLEDGARPDDHVA</sequence>